<dbReference type="RefSeq" id="WP_068463022.1">
    <property type="nucleotide sequence ID" value="NZ_LMTR01000073.1"/>
</dbReference>
<dbReference type="Gene3D" id="3.40.50.300">
    <property type="entry name" value="P-loop containing nucleotide triphosphate hydrolases"/>
    <property type="match status" value="1"/>
</dbReference>
<dbReference type="PANTHER" id="PTHR10695:SF46">
    <property type="entry name" value="BIFUNCTIONAL COENZYME A SYNTHASE-RELATED"/>
    <property type="match status" value="1"/>
</dbReference>
<sequence>MLIVGLTGSIGMGKSTAAAHLRARGLPVFDADAEVHRLYAGGKAVEQIERAFPGTTTQQGVDRQRLSAALLAHPQRIRELEAIVHPLVREAERSFLHAEARRGTPIAVLEIPLLFESGADRMVDAVVVLSAPADVQRERVLMRGVSPEKLDALLARQMPDAEKRQRADFVVDTSVSVEESRATLDTILEALRARHGAAFKRFWSA</sequence>
<keyword evidence="5 7" id="KW-0808">Transferase</keyword>
<dbReference type="OrthoDB" id="9812943at2"/>
<dbReference type="GO" id="GO:0015937">
    <property type="term" value="P:coenzyme A biosynthetic process"/>
    <property type="evidence" value="ECO:0007669"/>
    <property type="project" value="UniProtKB-UniRule"/>
</dbReference>
<keyword evidence="2 5" id="KW-0547">Nucleotide-binding</keyword>
<comment type="subcellular location">
    <subcellularLocation>
        <location evidence="5">Cytoplasm</location>
    </subcellularLocation>
</comment>
<evidence type="ECO:0000256" key="5">
    <source>
        <dbReference type="HAMAP-Rule" id="MF_00376"/>
    </source>
</evidence>
<feature type="binding site" evidence="5">
    <location>
        <begin position="11"/>
        <end position="16"/>
    </location>
    <ligand>
        <name>ATP</name>
        <dbReference type="ChEBI" id="CHEBI:30616"/>
    </ligand>
</feature>
<dbReference type="Pfam" id="PF01121">
    <property type="entry name" value="CoaE"/>
    <property type="match status" value="1"/>
</dbReference>
<comment type="function">
    <text evidence="5">Catalyzes the phosphorylation of the 3'-hydroxyl group of dephosphocoenzyme A to form coenzyme A.</text>
</comment>
<keyword evidence="8" id="KW-1185">Reference proteome</keyword>
<comment type="catalytic activity">
    <reaction evidence="5">
        <text>3'-dephospho-CoA + ATP = ADP + CoA + H(+)</text>
        <dbReference type="Rhea" id="RHEA:18245"/>
        <dbReference type="ChEBI" id="CHEBI:15378"/>
        <dbReference type="ChEBI" id="CHEBI:30616"/>
        <dbReference type="ChEBI" id="CHEBI:57287"/>
        <dbReference type="ChEBI" id="CHEBI:57328"/>
        <dbReference type="ChEBI" id="CHEBI:456216"/>
        <dbReference type="EC" id="2.7.1.24"/>
    </reaction>
</comment>
<dbReference type="GO" id="GO:0004140">
    <property type="term" value="F:dephospho-CoA kinase activity"/>
    <property type="evidence" value="ECO:0007669"/>
    <property type="project" value="UniProtKB-UniRule"/>
</dbReference>
<dbReference type="HAMAP" id="MF_00376">
    <property type="entry name" value="Dephospho_CoA_kinase"/>
    <property type="match status" value="1"/>
</dbReference>
<dbReference type="EC" id="2.7.1.24" evidence="5 6"/>
<dbReference type="AlphaFoldDB" id="A0A109BCS8"/>
<evidence type="ECO:0000256" key="3">
    <source>
        <dbReference type="ARBA" id="ARBA00022840"/>
    </source>
</evidence>
<evidence type="ECO:0000256" key="1">
    <source>
        <dbReference type="ARBA" id="ARBA00009018"/>
    </source>
</evidence>
<dbReference type="PANTHER" id="PTHR10695">
    <property type="entry name" value="DEPHOSPHO-COA KINASE-RELATED"/>
    <property type="match status" value="1"/>
</dbReference>
<dbReference type="STRING" id="121290.APY04_2562"/>
<dbReference type="NCBIfam" id="TIGR00152">
    <property type="entry name" value="dephospho-CoA kinase"/>
    <property type="match status" value="1"/>
</dbReference>
<evidence type="ECO:0000313" key="7">
    <source>
        <dbReference type="EMBL" id="KWT66366.1"/>
    </source>
</evidence>
<dbReference type="InterPro" id="IPR001977">
    <property type="entry name" value="Depp_CoAkinase"/>
</dbReference>
<evidence type="ECO:0000256" key="6">
    <source>
        <dbReference type="NCBIfam" id="TIGR00152"/>
    </source>
</evidence>
<comment type="caution">
    <text evidence="7">The sequence shown here is derived from an EMBL/GenBank/DDBJ whole genome shotgun (WGS) entry which is preliminary data.</text>
</comment>
<reference evidence="7 8" key="1">
    <citation type="submission" date="2015-10" db="EMBL/GenBank/DDBJ databases">
        <title>Transcriptomic analysis of a linuron degrading triple-species bacterial consortium.</title>
        <authorList>
            <person name="Albers P."/>
        </authorList>
    </citation>
    <scope>NUCLEOTIDE SEQUENCE [LARGE SCALE GENOMIC DNA]</scope>
    <source>
        <strain evidence="7 8">WDL6</strain>
    </source>
</reference>
<keyword evidence="4 5" id="KW-0173">Coenzyme A biosynthesis</keyword>
<comment type="pathway">
    <text evidence="5">Cofactor biosynthesis; coenzyme A biosynthesis; CoA from (R)-pantothenate: step 5/5.</text>
</comment>
<evidence type="ECO:0000256" key="4">
    <source>
        <dbReference type="ARBA" id="ARBA00022993"/>
    </source>
</evidence>
<gene>
    <name evidence="5" type="primary">coaE</name>
    <name evidence="7" type="ORF">APY04_2562</name>
</gene>
<proteinExistence type="inferred from homology"/>
<accession>A0A109BCS8</accession>
<dbReference type="UniPathway" id="UPA00241">
    <property type="reaction ID" value="UER00356"/>
</dbReference>
<protein>
    <recommendedName>
        <fullName evidence="5 6">Dephospho-CoA kinase</fullName>
        <ecNumber evidence="5 6">2.7.1.24</ecNumber>
    </recommendedName>
    <alternativeName>
        <fullName evidence="5">Dephosphocoenzyme A kinase</fullName>
    </alternativeName>
</protein>
<dbReference type="SUPFAM" id="SSF52540">
    <property type="entry name" value="P-loop containing nucleoside triphosphate hydrolases"/>
    <property type="match status" value="1"/>
</dbReference>
<dbReference type="CDD" id="cd02022">
    <property type="entry name" value="DPCK"/>
    <property type="match status" value="1"/>
</dbReference>
<dbReference type="EMBL" id="LMTR01000073">
    <property type="protein sequence ID" value="KWT66366.1"/>
    <property type="molecule type" value="Genomic_DNA"/>
</dbReference>
<name>A0A109BCS8_HYPSL</name>
<dbReference type="InterPro" id="IPR027417">
    <property type="entry name" value="P-loop_NTPase"/>
</dbReference>
<dbReference type="GO" id="GO:0005737">
    <property type="term" value="C:cytoplasm"/>
    <property type="evidence" value="ECO:0007669"/>
    <property type="project" value="UniProtKB-SubCell"/>
</dbReference>
<comment type="similarity">
    <text evidence="1 5">Belongs to the CoaE family.</text>
</comment>
<dbReference type="GO" id="GO:0005524">
    <property type="term" value="F:ATP binding"/>
    <property type="evidence" value="ECO:0007669"/>
    <property type="project" value="UniProtKB-UniRule"/>
</dbReference>
<dbReference type="PROSITE" id="PS51219">
    <property type="entry name" value="DPCK"/>
    <property type="match status" value="1"/>
</dbReference>
<evidence type="ECO:0000256" key="2">
    <source>
        <dbReference type="ARBA" id="ARBA00022741"/>
    </source>
</evidence>
<dbReference type="Proteomes" id="UP000059074">
    <property type="component" value="Unassembled WGS sequence"/>
</dbReference>
<dbReference type="PATRIC" id="fig|121290.4.peg.465"/>
<keyword evidence="5" id="KW-0963">Cytoplasm</keyword>
<keyword evidence="3 5" id="KW-0067">ATP-binding</keyword>
<keyword evidence="5 7" id="KW-0418">Kinase</keyword>
<organism evidence="7 8">
    <name type="scientific">Hyphomicrobium sulfonivorans</name>
    <dbReference type="NCBI Taxonomy" id="121290"/>
    <lineage>
        <taxon>Bacteria</taxon>
        <taxon>Pseudomonadati</taxon>
        <taxon>Pseudomonadota</taxon>
        <taxon>Alphaproteobacteria</taxon>
        <taxon>Hyphomicrobiales</taxon>
        <taxon>Hyphomicrobiaceae</taxon>
        <taxon>Hyphomicrobium</taxon>
    </lineage>
</organism>
<evidence type="ECO:0000313" key="8">
    <source>
        <dbReference type="Proteomes" id="UP000059074"/>
    </source>
</evidence>